<organism evidence="4 5">
    <name type="scientific">Mesorhizobium waimense</name>
    <dbReference type="NCBI Taxonomy" id="1300307"/>
    <lineage>
        <taxon>Bacteria</taxon>
        <taxon>Pseudomonadati</taxon>
        <taxon>Pseudomonadota</taxon>
        <taxon>Alphaproteobacteria</taxon>
        <taxon>Hyphomicrobiales</taxon>
        <taxon>Phyllobacteriaceae</taxon>
        <taxon>Mesorhizobium</taxon>
    </lineage>
</organism>
<keyword evidence="1" id="KW-0521">NADP</keyword>
<evidence type="ECO:0000313" key="5">
    <source>
        <dbReference type="Proteomes" id="UP000272706"/>
    </source>
</evidence>
<keyword evidence="5" id="KW-1185">Reference proteome</keyword>
<feature type="domain" description="Enoyl reductase (ER)" evidence="3">
    <location>
        <begin position="11"/>
        <end position="322"/>
    </location>
</feature>
<dbReference type="GO" id="GO:0035925">
    <property type="term" value="F:mRNA 3'-UTR AU-rich region binding"/>
    <property type="evidence" value="ECO:0007669"/>
    <property type="project" value="TreeGrafter"/>
</dbReference>
<accession>A0A3A5L493</accession>
<dbReference type="InterPro" id="IPR020843">
    <property type="entry name" value="ER"/>
</dbReference>
<sequence length="324" mass="34718">MAQVVSIHRHGGPEVLKYEEQDVGAPKANEVRIRQSHCGVNFIDTYFRSGLYPVQLPFVLGQEGTGKITAIGSGVTDFVVGDRVAYSTMAGGGYSSERLVDAELAFKIPDGVSEEMAAALTMKGLTAQMLLRQTFNVRPGTIMLVHAAAGGVGTILSQWGAHLGATVIGTVGSDEKASTARENGCHEVIVYSRENFAERVKELTKGELCDVVFDGVGKVTAMGSLDCLRPRGMFVSYGNASGPVDSFSMLELAKRGSLFATRPMMPHYASTRAKRIAMADEFFATLQNGSVKAPPIQQFALQDASDAHQHLESRRSTGCLVLVP</sequence>
<evidence type="ECO:0000313" key="4">
    <source>
        <dbReference type="EMBL" id="RJT41443.1"/>
    </source>
</evidence>
<dbReference type="InterPro" id="IPR047618">
    <property type="entry name" value="QOR-like"/>
</dbReference>
<dbReference type="InterPro" id="IPR011032">
    <property type="entry name" value="GroES-like_sf"/>
</dbReference>
<dbReference type="FunFam" id="3.40.50.720:FF:000053">
    <property type="entry name" value="Quinone oxidoreductase 1"/>
    <property type="match status" value="1"/>
</dbReference>
<dbReference type="Pfam" id="PF08240">
    <property type="entry name" value="ADH_N"/>
    <property type="match status" value="1"/>
</dbReference>
<dbReference type="GO" id="GO:0070402">
    <property type="term" value="F:NADPH binding"/>
    <property type="evidence" value="ECO:0007669"/>
    <property type="project" value="TreeGrafter"/>
</dbReference>
<dbReference type="GO" id="GO:0003960">
    <property type="term" value="F:quinone reductase (NADPH) activity"/>
    <property type="evidence" value="ECO:0007669"/>
    <property type="project" value="InterPro"/>
</dbReference>
<keyword evidence="2" id="KW-0560">Oxidoreductase</keyword>
<evidence type="ECO:0000256" key="1">
    <source>
        <dbReference type="ARBA" id="ARBA00022857"/>
    </source>
</evidence>
<evidence type="ECO:0000259" key="3">
    <source>
        <dbReference type="SMART" id="SM00829"/>
    </source>
</evidence>
<dbReference type="PANTHER" id="PTHR48106:SF13">
    <property type="entry name" value="QUINONE OXIDOREDUCTASE-RELATED"/>
    <property type="match status" value="1"/>
</dbReference>
<dbReference type="SUPFAM" id="SSF51735">
    <property type="entry name" value="NAD(P)-binding Rossmann-fold domains"/>
    <property type="match status" value="1"/>
</dbReference>
<name>A0A3A5L493_9HYPH</name>
<dbReference type="PANTHER" id="PTHR48106">
    <property type="entry name" value="QUINONE OXIDOREDUCTASE PIG3-RELATED"/>
    <property type="match status" value="1"/>
</dbReference>
<dbReference type="Pfam" id="PF00107">
    <property type="entry name" value="ADH_zinc_N"/>
    <property type="match status" value="1"/>
</dbReference>
<dbReference type="InterPro" id="IPR036291">
    <property type="entry name" value="NAD(P)-bd_dom_sf"/>
</dbReference>
<dbReference type="Gene3D" id="3.40.50.720">
    <property type="entry name" value="NAD(P)-binding Rossmann-like Domain"/>
    <property type="match status" value="1"/>
</dbReference>
<dbReference type="Gene3D" id="3.90.180.10">
    <property type="entry name" value="Medium-chain alcohol dehydrogenases, catalytic domain"/>
    <property type="match status" value="1"/>
</dbReference>
<dbReference type="CDD" id="cd05286">
    <property type="entry name" value="QOR2"/>
    <property type="match status" value="1"/>
</dbReference>
<dbReference type="RefSeq" id="WP_120013298.1">
    <property type="nucleotide sequence ID" value="NZ_QZWZ01000003.1"/>
</dbReference>
<protein>
    <submittedName>
        <fullName evidence="4">Quinone oxidoreductase</fullName>
    </submittedName>
</protein>
<dbReference type="OrthoDB" id="9805883at2"/>
<evidence type="ECO:0000256" key="2">
    <source>
        <dbReference type="ARBA" id="ARBA00023002"/>
    </source>
</evidence>
<reference evidence="4 5" key="1">
    <citation type="submission" date="2018-09" db="EMBL/GenBank/DDBJ databases">
        <title>Mesorhizobium carmichaelinearum sp. nov. isolated from Carmichaelinea spp. root nodules in New Zealand.</title>
        <authorList>
            <person name="De Meyer S.E."/>
        </authorList>
    </citation>
    <scope>NUCLEOTIDE SEQUENCE [LARGE SCALE GENOMIC DNA]</scope>
    <source>
        <strain evidence="4 5">ICMP19557</strain>
    </source>
</reference>
<dbReference type="InterPro" id="IPR013149">
    <property type="entry name" value="ADH-like_C"/>
</dbReference>
<dbReference type="SUPFAM" id="SSF50129">
    <property type="entry name" value="GroES-like"/>
    <property type="match status" value="1"/>
</dbReference>
<gene>
    <name evidence="4" type="ORF">D3227_06590</name>
</gene>
<dbReference type="GO" id="GO:0005829">
    <property type="term" value="C:cytosol"/>
    <property type="evidence" value="ECO:0007669"/>
    <property type="project" value="TreeGrafter"/>
</dbReference>
<dbReference type="InterPro" id="IPR013154">
    <property type="entry name" value="ADH-like_N"/>
</dbReference>
<dbReference type="AlphaFoldDB" id="A0A3A5L493"/>
<dbReference type="EMBL" id="QZWZ01000003">
    <property type="protein sequence ID" value="RJT41443.1"/>
    <property type="molecule type" value="Genomic_DNA"/>
</dbReference>
<dbReference type="Proteomes" id="UP000272706">
    <property type="component" value="Unassembled WGS sequence"/>
</dbReference>
<proteinExistence type="predicted"/>
<dbReference type="SMART" id="SM00829">
    <property type="entry name" value="PKS_ER"/>
    <property type="match status" value="1"/>
</dbReference>
<comment type="caution">
    <text evidence="4">The sequence shown here is derived from an EMBL/GenBank/DDBJ whole genome shotgun (WGS) entry which is preliminary data.</text>
</comment>